<dbReference type="Proteomes" id="UP000595437">
    <property type="component" value="Chromosome 17"/>
</dbReference>
<proteinExistence type="predicted"/>
<protein>
    <submittedName>
        <fullName evidence="1">Bloom syndrome protein -like protein</fullName>
    </submittedName>
</protein>
<gene>
    <name evidence="1" type="ORF">FKW44_022480</name>
</gene>
<keyword evidence="2" id="KW-1185">Reference proteome</keyword>
<reference evidence="2" key="1">
    <citation type="submission" date="2021-01" db="EMBL/GenBank/DDBJ databases">
        <title>Caligus Genome Assembly.</title>
        <authorList>
            <person name="Gallardo-Escarate C."/>
        </authorList>
    </citation>
    <scope>NUCLEOTIDE SEQUENCE [LARGE SCALE GENOMIC DNA]</scope>
</reference>
<name>A0A7T8GN74_CALRO</name>
<organism evidence="1 2">
    <name type="scientific">Caligus rogercresseyi</name>
    <name type="common">Sea louse</name>
    <dbReference type="NCBI Taxonomy" id="217165"/>
    <lineage>
        <taxon>Eukaryota</taxon>
        <taxon>Metazoa</taxon>
        <taxon>Ecdysozoa</taxon>
        <taxon>Arthropoda</taxon>
        <taxon>Crustacea</taxon>
        <taxon>Multicrustacea</taxon>
        <taxon>Hexanauplia</taxon>
        <taxon>Copepoda</taxon>
        <taxon>Siphonostomatoida</taxon>
        <taxon>Caligidae</taxon>
        <taxon>Caligus</taxon>
    </lineage>
</organism>
<sequence>MSPLPRGRKESLLSVTNRGVTVVLSRLASLIYDKFTKLDGLGIPADHLMGTTMTGSGK</sequence>
<evidence type="ECO:0000313" key="2">
    <source>
        <dbReference type="Proteomes" id="UP000595437"/>
    </source>
</evidence>
<accession>A0A7T8GN74</accession>
<dbReference type="EMBL" id="CP045906">
    <property type="protein sequence ID" value="QQP34561.1"/>
    <property type="molecule type" value="Genomic_DNA"/>
</dbReference>
<dbReference type="AlphaFoldDB" id="A0A7T8GN74"/>
<dbReference type="OrthoDB" id="10261556at2759"/>
<evidence type="ECO:0000313" key="1">
    <source>
        <dbReference type="EMBL" id="QQP34561.1"/>
    </source>
</evidence>